<keyword evidence="3" id="KW-1185">Reference proteome</keyword>
<dbReference type="Pfam" id="PF00583">
    <property type="entry name" value="Acetyltransf_1"/>
    <property type="match status" value="1"/>
</dbReference>
<dbReference type="InterPro" id="IPR000182">
    <property type="entry name" value="GNAT_dom"/>
</dbReference>
<dbReference type="InterPro" id="IPR016181">
    <property type="entry name" value="Acyl_CoA_acyltransferase"/>
</dbReference>
<dbReference type="RefSeq" id="WP_142506712.1">
    <property type="nucleotide sequence ID" value="NZ_FXTI01000015.1"/>
</dbReference>
<dbReference type="EMBL" id="FXTI01000015">
    <property type="protein sequence ID" value="SMO93067.1"/>
    <property type="molecule type" value="Genomic_DNA"/>
</dbReference>
<dbReference type="Proteomes" id="UP000315636">
    <property type="component" value="Unassembled WGS sequence"/>
</dbReference>
<organism evidence="2 3">
    <name type="scientific">Melghirimyces algeriensis</name>
    <dbReference type="NCBI Taxonomy" id="910412"/>
    <lineage>
        <taxon>Bacteria</taxon>
        <taxon>Bacillati</taxon>
        <taxon>Bacillota</taxon>
        <taxon>Bacilli</taxon>
        <taxon>Bacillales</taxon>
        <taxon>Thermoactinomycetaceae</taxon>
        <taxon>Melghirimyces</taxon>
    </lineage>
</organism>
<evidence type="ECO:0000313" key="3">
    <source>
        <dbReference type="Proteomes" id="UP000315636"/>
    </source>
</evidence>
<dbReference type="GO" id="GO:0016747">
    <property type="term" value="F:acyltransferase activity, transferring groups other than amino-acyl groups"/>
    <property type="evidence" value="ECO:0007669"/>
    <property type="project" value="InterPro"/>
</dbReference>
<dbReference type="PROSITE" id="PS51186">
    <property type="entry name" value="GNAT"/>
    <property type="match status" value="1"/>
</dbReference>
<protein>
    <submittedName>
        <fullName evidence="2">Acetyltransferase (GNAT) domain-containing protein</fullName>
    </submittedName>
</protein>
<reference evidence="2 3" key="1">
    <citation type="submission" date="2017-05" db="EMBL/GenBank/DDBJ databases">
        <authorList>
            <person name="Varghese N."/>
            <person name="Submissions S."/>
        </authorList>
    </citation>
    <scope>NUCLEOTIDE SEQUENCE [LARGE SCALE GENOMIC DNA]</scope>
    <source>
        <strain evidence="2 3">DSM 45474</strain>
    </source>
</reference>
<dbReference type="OrthoDB" id="46888at2"/>
<feature type="domain" description="N-acetyltransferase" evidence="1">
    <location>
        <begin position="1"/>
        <end position="148"/>
    </location>
</feature>
<proteinExistence type="predicted"/>
<evidence type="ECO:0000313" key="2">
    <source>
        <dbReference type="EMBL" id="SMO93067.1"/>
    </source>
</evidence>
<dbReference type="AlphaFoldDB" id="A0A521FA96"/>
<dbReference type="CDD" id="cd04301">
    <property type="entry name" value="NAT_SF"/>
    <property type="match status" value="1"/>
</dbReference>
<evidence type="ECO:0000259" key="1">
    <source>
        <dbReference type="PROSITE" id="PS51186"/>
    </source>
</evidence>
<gene>
    <name evidence="2" type="ORF">SAMN06264849_11540</name>
</gene>
<dbReference type="Gene3D" id="3.40.630.30">
    <property type="match status" value="1"/>
</dbReference>
<dbReference type="SUPFAM" id="SSF55729">
    <property type="entry name" value="Acyl-CoA N-acyltransferases (Nat)"/>
    <property type="match status" value="1"/>
</dbReference>
<keyword evidence="2" id="KW-0808">Transferase</keyword>
<sequence>MIKTLQVSDRTVAQNILDVQIPSYQVEAEIMGFQDIPPLHDTVEGIMQSNETFLGTFFDEQLAGFVSYKKDGSILDLHRLAVHPTYFRKGVASRLLDYLLKQESRMEKAVLSTGSTNTPAKNLYRRFGFRATGDKEVAPGVYLTCFERRMGEAVSFDNIDS</sequence>
<name>A0A521FA96_9BACL</name>
<accession>A0A521FA96</accession>